<evidence type="ECO:0000256" key="4">
    <source>
        <dbReference type="ARBA" id="ARBA00022679"/>
    </source>
</evidence>
<evidence type="ECO:0000256" key="5">
    <source>
        <dbReference type="ARBA" id="ARBA00022692"/>
    </source>
</evidence>
<dbReference type="PIRSF" id="PIRSF000615">
    <property type="entry name" value="TyrPK_CSF1-R"/>
    <property type="match status" value="1"/>
</dbReference>
<evidence type="ECO:0000256" key="18">
    <source>
        <dbReference type="PIRSR" id="PIRSR000615-2"/>
    </source>
</evidence>
<keyword evidence="4" id="KW-0808">Transferase</keyword>
<dbReference type="InterPro" id="IPR001245">
    <property type="entry name" value="Ser-Thr/Tyr_kinase_cat_dom"/>
</dbReference>
<feature type="binding site" evidence="18">
    <location>
        <position position="816"/>
    </location>
    <ligand>
        <name>ATP</name>
        <dbReference type="ChEBI" id="CHEBI:30616"/>
    </ligand>
</feature>
<keyword evidence="6 18" id="KW-0547">Nucleotide-binding</keyword>
<dbReference type="PROSITE" id="PS00107">
    <property type="entry name" value="PROTEIN_KINASE_ATP"/>
    <property type="match status" value="1"/>
</dbReference>
<evidence type="ECO:0000256" key="9">
    <source>
        <dbReference type="ARBA" id="ARBA00022989"/>
    </source>
</evidence>
<dbReference type="InterPro" id="IPR003598">
    <property type="entry name" value="Ig_sub2"/>
</dbReference>
<keyword evidence="14" id="KW-0325">Glycoprotein</keyword>
<dbReference type="Gene3D" id="3.30.200.20">
    <property type="entry name" value="Phosphorylase Kinase, domain 1"/>
    <property type="match status" value="1"/>
</dbReference>
<evidence type="ECO:0000256" key="6">
    <source>
        <dbReference type="ARBA" id="ARBA00022741"/>
    </source>
</evidence>
<evidence type="ECO:0000256" key="22">
    <source>
        <dbReference type="SAM" id="Phobius"/>
    </source>
</evidence>
<feature type="domain" description="Ig-like" evidence="24">
    <location>
        <begin position="203"/>
        <end position="298"/>
    </location>
</feature>
<evidence type="ECO:0000256" key="13">
    <source>
        <dbReference type="ARBA" id="ARBA00023170"/>
    </source>
</evidence>
<feature type="binding site" evidence="18">
    <location>
        <begin position="789"/>
        <end position="796"/>
    </location>
    <ligand>
        <name>ATP</name>
        <dbReference type="ChEBI" id="CHEBI:30616"/>
    </ligand>
</feature>
<dbReference type="InterPro" id="IPR013151">
    <property type="entry name" value="Immunoglobulin_dom"/>
</dbReference>
<gene>
    <name evidence="26" type="primary">LOC113523301</name>
</gene>
<evidence type="ECO:0000256" key="7">
    <source>
        <dbReference type="ARBA" id="ARBA00022777"/>
    </source>
</evidence>
<evidence type="ECO:0000256" key="15">
    <source>
        <dbReference type="ARBA" id="ARBA00023319"/>
    </source>
</evidence>
<dbReference type="PROSITE" id="PS00109">
    <property type="entry name" value="PROTEIN_KINASE_TYR"/>
    <property type="match status" value="1"/>
</dbReference>
<dbReference type="InterPro" id="IPR017441">
    <property type="entry name" value="Protein_kinase_ATP_BS"/>
</dbReference>
<organism evidence="25 26">
    <name type="scientific">Galleria mellonella</name>
    <name type="common">Greater wax moth</name>
    <dbReference type="NCBI Taxonomy" id="7137"/>
    <lineage>
        <taxon>Eukaryota</taxon>
        <taxon>Metazoa</taxon>
        <taxon>Ecdysozoa</taxon>
        <taxon>Arthropoda</taxon>
        <taxon>Hexapoda</taxon>
        <taxon>Insecta</taxon>
        <taxon>Pterygota</taxon>
        <taxon>Neoptera</taxon>
        <taxon>Endopterygota</taxon>
        <taxon>Lepidoptera</taxon>
        <taxon>Glossata</taxon>
        <taxon>Ditrysia</taxon>
        <taxon>Pyraloidea</taxon>
        <taxon>Pyralidae</taxon>
        <taxon>Galleriinae</taxon>
        <taxon>Galleria</taxon>
    </lineage>
</organism>
<evidence type="ECO:0000256" key="3">
    <source>
        <dbReference type="ARBA" id="ARBA00022553"/>
    </source>
</evidence>
<evidence type="ECO:0000313" key="25">
    <source>
        <dbReference type="Proteomes" id="UP001652740"/>
    </source>
</evidence>
<evidence type="ECO:0000256" key="2">
    <source>
        <dbReference type="ARBA" id="ARBA00011902"/>
    </source>
</evidence>
<feature type="binding site" evidence="19">
    <location>
        <position position="1003"/>
    </location>
    <ligand>
        <name>Mg(2+)</name>
        <dbReference type="ChEBI" id="CHEBI:18420"/>
    </ligand>
</feature>
<feature type="site" description="Important for interaction with phosphotyrosine-binding proteins" evidence="20">
    <location>
        <position position="1141"/>
    </location>
</feature>
<dbReference type="GO" id="GO:0043235">
    <property type="term" value="C:receptor complex"/>
    <property type="evidence" value="ECO:0007669"/>
    <property type="project" value="TreeGrafter"/>
</dbReference>
<dbReference type="GO" id="GO:0046872">
    <property type="term" value="F:metal ion binding"/>
    <property type="evidence" value="ECO:0007669"/>
    <property type="project" value="UniProtKB-KW"/>
</dbReference>
<feature type="domain" description="Ig-like" evidence="24">
    <location>
        <begin position="515"/>
        <end position="591"/>
    </location>
</feature>
<feature type="transmembrane region" description="Helical" evidence="22">
    <location>
        <begin position="708"/>
        <end position="728"/>
    </location>
</feature>
<feature type="domain" description="Protein kinase" evidence="23">
    <location>
        <begin position="782"/>
        <end position="1133"/>
    </location>
</feature>
<keyword evidence="9 22" id="KW-1133">Transmembrane helix</keyword>
<feature type="binding site" evidence="19">
    <location>
        <position position="1016"/>
    </location>
    <ligand>
        <name>Mg(2+)</name>
        <dbReference type="ChEBI" id="CHEBI:18420"/>
    </ligand>
</feature>
<evidence type="ECO:0000256" key="10">
    <source>
        <dbReference type="ARBA" id="ARBA00023136"/>
    </source>
</evidence>
<dbReference type="PROSITE" id="PS00240">
    <property type="entry name" value="RECEPTOR_TYR_KIN_III"/>
    <property type="match status" value="1"/>
</dbReference>
<dbReference type="Gene3D" id="2.60.40.10">
    <property type="entry name" value="Immunoglobulins"/>
    <property type="match status" value="7"/>
</dbReference>
<comment type="subcellular location">
    <subcellularLocation>
        <location evidence="1">Membrane</location>
        <topology evidence="1">Single-pass type I membrane protein</topology>
    </subcellularLocation>
</comment>
<dbReference type="Proteomes" id="UP001652740">
    <property type="component" value="Unplaced"/>
</dbReference>
<feature type="binding site" evidence="21">
    <location>
        <position position="820"/>
    </location>
    <ligand>
        <name>ATP</name>
        <dbReference type="ChEBI" id="CHEBI:30616"/>
    </ligand>
</feature>
<dbReference type="SUPFAM" id="SSF48726">
    <property type="entry name" value="Immunoglobulin"/>
    <property type="match status" value="5"/>
</dbReference>
<dbReference type="InterPro" id="IPR003599">
    <property type="entry name" value="Ig_sub"/>
</dbReference>
<proteinExistence type="predicted"/>
<dbReference type="Pfam" id="PF13927">
    <property type="entry name" value="Ig_3"/>
    <property type="match status" value="2"/>
</dbReference>
<evidence type="ECO:0000256" key="8">
    <source>
        <dbReference type="ARBA" id="ARBA00022840"/>
    </source>
</evidence>
<dbReference type="GO" id="GO:0005886">
    <property type="term" value="C:plasma membrane"/>
    <property type="evidence" value="ECO:0007669"/>
    <property type="project" value="TreeGrafter"/>
</dbReference>
<dbReference type="PANTHER" id="PTHR24416">
    <property type="entry name" value="TYROSINE-PROTEIN KINASE RECEPTOR"/>
    <property type="match status" value="1"/>
</dbReference>
<evidence type="ECO:0000256" key="12">
    <source>
        <dbReference type="ARBA" id="ARBA00023157"/>
    </source>
</evidence>
<dbReference type="InterPro" id="IPR000719">
    <property type="entry name" value="Prot_kinase_dom"/>
</dbReference>
<reference evidence="26" key="1">
    <citation type="submission" date="2025-08" db="UniProtKB">
        <authorList>
            <consortium name="RefSeq"/>
        </authorList>
    </citation>
    <scope>IDENTIFICATION</scope>
    <source>
        <tissue evidence="26">Whole larvae</tissue>
    </source>
</reference>
<evidence type="ECO:0000313" key="26">
    <source>
        <dbReference type="RefSeq" id="XP_026765009.2"/>
    </source>
</evidence>
<dbReference type="InterPro" id="IPR001824">
    <property type="entry name" value="Tyr_kinase_rcpt_3_CS"/>
</dbReference>
<dbReference type="PROSITE" id="PS50835">
    <property type="entry name" value="IG_LIKE"/>
    <property type="match status" value="4"/>
</dbReference>
<keyword evidence="10 22" id="KW-0472">Membrane</keyword>
<name>A0A6J1X9J6_GALME</name>
<dbReference type="InterPro" id="IPR050122">
    <property type="entry name" value="RTK"/>
</dbReference>
<feature type="active site" description="Proton acceptor" evidence="17">
    <location>
        <position position="998"/>
    </location>
</feature>
<evidence type="ECO:0000259" key="24">
    <source>
        <dbReference type="PROSITE" id="PS50835"/>
    </source>
</evidence>
<dbReference type="SUPFAM" id="SSF56112">
    <property type="entry name" value="Protein kinase-like (PK-like)"/>
    <property type="match status" value="1"/>
</dbReference>
<dbReference type="RefSeq" id="XP_026765009.2">
    <property type="nucleotide sequence ID" value="XM_026909208.3"/>
</dbReference>
<dbReference type="GO" id="GO:0007169">
    <property type="term" value="P:cell surface receptor protein tyrosine kinase signaling pathway"/>
    <property type="evidence" value="ECO:0007669"/>
    <property type="project" value="InterPro"/>
</dbReference>
<dbReference type="InterPro" id="IPR007110">
    <property type="entry name" value="Ig-like_dom"/>
</dbReference>
<dbReference type="Pfam" id="PF00047">
    <property type="entry name" value="ig"/>
    <property type="match status" value="1"/>
</dbReference>
<keyword evidence="11" id="KW-0829">Tyrosine-protein kinase</keyword>
<feature type="domain" description="Ig-like" evidence="24">
    <location>
        <begin position="404"/>
        <end position="496"/>
    </location>
</feature>
<evidence type="ECO:0000256" key="14">
    <source>
        <dbReference type="ARBA" id="ARBA00023180"/>
    </source>
</evidence>
<dbReference type="PANTHER" id="PTHR24416:SF600">
    <property type="entry name" value="PDGF- AND VEGF-RECEPTOR RELATED, ISOFORM J"/>
    <property type="match status" value="1"/>
</dbReference>
<dbReference type="EC" id="2.7.10.1" evidence="2"/>
<keyword evidence="19" id="KW-0479">Metal-binding</keyword>
<dbReference type="CDD" id="cd00192">
    <property type="entry name" value="PTKc"/>
    <property type="match status" value="1"/>
</dbReference>
<dbReference type="KEGG" id="gmw:113523301"/>
<dbReference type="Gene3D" id="1.10.510.10">
    <property type="entry name" value="Transferase(Phosphotransferase) domain 1"/>
    <property type="match status" value="1"/>
</dbReference>
<evidence type="ECO:0000256" key="16">
    <source>
        <dbReference type="ARBA" id="ARBA00051243"/>
    </source>
</evidence>
<feature type="domain" description="Ig-like" evidence="24">
    <location>
        <begin position="605"/>
        <end position="692"/>
    </location>
</feature>
<keyword evidence="19" id="KW-0460">Magnesium</keyword>
<evidence type="ECO:0000256" key="17">
    <source>
        <dbReference type="PIRSR" id="PIRSR000615-1"/>
    </source>
</evidence>
<evidence type="ECO:0000259" key="23">
    <source>
        <dbReference type="PROSITE" id="PS50011"/>
    </source>
</evidence>
<keyword evidence="8 18" id="KW-0067">ATP-binding</keyword>
<comment type="catalytic activity">
    <reaction evidence="16">
        <text>L-tyrosyl-[protein] + ATP = O-phospho-L-tyrosyl-[protein] + ADP + H(+)</text>
        <dbReference type="Rhea" id="RHEA:10596"/>
        <dbReference type="Rhea" id="RHEA-COMP:10136"/>
        <dbReference type="Rhea" id="RHEA-COMP:20101"/>
        <dbReference type="ChEBI" id="CHEBI:15378"/>
        <dbReference type="ChEBI" id="CHEBI:30616"/>
        <dbReference type="ChEBI" id="CHEBI:46858"/>
        <dbReference type="ChEBI" id="CHEBI:61978"/>
        <dbReference type="ChEBI" id="CHEBI:456216"/>
        <dbReference type="EC" id="2.7.10.1"/>
    </reaction>
</comment>
<sequence>MIGPQISPCLNEIVLVKGQNFTIRCKGKRHVQVKQQNIEEEGLGNKFVKKIRNVTSVDTEYSYETVLDLYNVDQYAVGYYACYDDTVNETDILNNLMEEPPNTEHVTYIYIYVNGTDNLLVPMSEVVQTRDRRRVILGCRPTSPDVEITLKVRSNKTADYIKFSPKIGFLVRACRPPYECYGQRGNDTVKKPLRCQNIPVDTPKIHGTEYFLEGETFSLNCTVAYQRNLPVELKWKIPRKMDKKFVTETTNECDATEVNVLYNTITIVNATKEDSGYYFCTSSNNSNNKTKKFEKKFRESPFINLSKTTKEENGIVVTRINQRIMKLQTKVDGHPFPKYYFLRNGLNLPSNESKYFVDKMILSGEIGLNIFDLNVKDTANYTLVADNGYVKKNVTFDLRISVPPMVEFLPKSKTTVVGNKDQNIALVCEATGYPLPTVSWYLTANGTDNELTKSNNIVKSVYKVTSNVDVPVKVSGNITCEATNSYGSHEASKQLLVHEIEGGFGIMESATWYPENHNVTLKCVASKYDYRNLTWIDGTNGGNLTDFVKYSESPFSHEAILKIIAVPLTRSGSYMCVGYRNDGREESESISITIEANQDTVIYEPEIDRNEEVSNYQNVQFSCIAEAVPPPHIEWLKDGVLLENGTDGDVTIVSYCTNNTLVNSTVIILRMKEEYKGKYECVATNMYSSEVKVINLLLEDKSPYTTTYLSIIGVVFFILILIVIYLTWKIRREKRFRKELAAAGLLYFKEGVPNSLNPDLVVDEQAELLPYDDRFEFPPEKLFLGKQLGAGAFGVVYKAEARGIINAEETTPVAVKMVKKTADNMYIKALASELKIMVHLGKHINIVNLLGACTKNVGKRELIVIVEYCKFGNIHNYMQKHRDVFIDQLTDNPEKNLGKVNRGYSCSSASSGMHSDYFGSNHTQATDHTFLNTANTTRSGRKASEGYVQPEWRSNYESDYIYDSRNPRPLTSRDLLAWAFQIARGMEYLASRKVLHGDLAARNILLADDNIVKICDFGLARSIYKNDEYQKKENSPLPVKWLAIECMMDRIFSTQSDVWSFGIVLWELFSLAKTPYPNMSPQSLLQWLTDGHRLEKPPYADDRLYDVMRKCWEHKPTMRPSFTQLQELLGSFLEDNVRNHYVDLNSSCMDTNAKNETQEDYLAMMSSPDYNNLVTPSPHHYVNEVRSFFPPSPTQIPHDEEGYLQMTPANKMPFSPRAQSTQFDFDARKMNTRASEASNCGSELTPMLTLSSLPRSGSESDHEGNHSPYLNMCPRIEEEADEVFLDTKSQNARNIQNSAVTNPTYITFGADIEKKSQDINNAYINIPNGLVK</sequence>
<feature type="binding site" evidence="18">
    <location>
        <position position="1002"/>
    </location>
    <ligand>
        <name>ATP</name>
        <dbReference type="ChEBI" id="CHEBI:30616"/>
    </ligand>
</feature>
<keyword evidence="7" id="KW-0418">Kinase</keyword>
<dbReference type="GeneID" id="113523301"/>
<dbReference type="InterPro" id="IPR013783">
    <property type="entry name" value="Ig-like_fold"/>
</dbReference>
<evidence type="ECO:0000256" key="21">
    <source>
        <dbReference type="PROSITE-ProRule" id="PRU10141"/>
    </source>
</evidence>
<dbReference type="GO" id="GO:0004714">
    <property type="term" value="F:transmembrane receptor protein tyrosine kinase activity"/>
    <property type="evidence" value="ECO:0007669"/>
    <property type="project" value="UniProtKB-EC"/>
</dbReference>
<dbReference type="InterPro" id="IPR008266">
    <property type="entry name" value="Tyr_kinase_AS"/>
</dbReference>
<keyword evidence="13 26" id="KW-0675">Receptor</keyword>
<evidence type="ECO:0000256" key="20">
    <source>
        <dbReference type="PIRSR" id="PIRSR000615-4"/>
    </source>
</evidence>
<keyword evidence="5 22" id="KW-0812">Transmembrane</keyword>
<keyword evidence="15" id="KW-0393">Immunoglobulin domain</keyword>
<evidence type="ECO:0000256" key="11">
    <source>
        <dbReference type="ARBA" id="ARBA00023137"/>
    </source>
</evidence>
<dbReference type="CDD" id="cd00096">
    <property type="entry name" value="Ig"/>
    <property type="match status" value="2"/>
</dbReference>
<evidence type="ECO:0000256" key="19">
    <source>
        <dbReference type="PIRSR" id="PIRSR000615-3"/>
    </source>
</evidence>
<dbReference type="InterPro" id="IPR036179">
    <property type="entry name" value="Ig-like_dom_sf"/>
</dbReference>
<dbReference type="GO" id="GO:0005524">
    <property type="term" value="F:ATP binding"/>
    <property type="evidence" value="ECO:0007669"/>
    <property type="project" value="UniProtKB-UniRule"/>
</dbReference>
<keyword evidence="25" id="KW-1185">Reference proteome</keyword>
<keyword evidence="12" id="KW-1015">Disulfide bond</keyword>
<evidence type="ECO:0000256" key="1">
    <source>
        <dbReference type="ARBA" id="ARBA00004479"/>
    </source>
</evidence>
<accession>A0A6J1X9J6</accession>
<dbReference type="InterPro" id="IPR011009">
    <property type="entry name" value="Kinase-like_dom_sf"/>
</dbReference>
<protein>
    <recommendedName>
        <fullName evidence="2">receptor protein-tyrosine kinase</fullName>
        <ecNumber evidence="2">2.7.10.1</ecNumber>
    </recommendedName>
</protein>
<keyword evidence="3" id="KW-0597">Phosphoprotein</keyword>
<dbReference type="SMART" id="SM00408">
    <property type="entry name" value="IGc2"/>
    <property type="match status" value="4"/>
</dbReference>
<dbReference type="PROSITE" id="PS50011">
    <property type="entry name" value="PROTEIN_KINASE_DOM"/>
    <property type="match status" value="1"/>
</dbReference>
<dbReference type="Pfam" id="PF07714">
    <property type="entry name" value="PK_Tyr_Ser-Thr"/>
    <property type="match status" value="1"/>
</dbReference>
<dbReference type="SMART" id="SM00409">
    <property type="entry name" value="IG"/>
    <property type="match status" value="5"/>
</dbReference>